<dbReference type="SUPFAM" id="SSF56601">
    <property type="entry name" value="beta-lactamase/transpeptidase-like"/>
    <property type="match status" value="1"/>
</dbReference>
<accession>A0A7W7SVS0</accession>
<dbReference type="EC" id="3.4.16.4" evidence="3"/>
<sequence length="396" mass="43329">MRLNSRNLSRRRVALAAVAGLVALTVTVTGLNAAEKVGNGADPAVTRLQRDTDAIHALGVTGVQARVTTSDGRDLVATSGVVDRGTGRPVPPHGRFRMASTRKAFEATVVLQLVEEHRLSLDDTVERWLPGMVRGNDNDGRRITVRHLLQNTSGIHDDLPGYTTPEEYRQRRYDVYTREQLVARAMNHRPDFEPGAGWAYSNTGFVLVGMIIERVTGRSLQQEVTDRIVGPLGLHHTTWPGTSPFVPQPHARAYQLFETGELVDVTEQVLVDPDSMISSTRDLDRFFRALLGGRLLRPAQLAEMKRTVEINEDINVIWPGGRYGLGLASRPLPCGGVYWGHDGGDGGYITVNGVTDDGRRSAVVSMSASLGDSMDHQLQQQRGADTLIQNALCGQV</sequence>
<dbReference type="AlphaFoldDB" id="A0A7W7SVS0"/>
<dbReference type="Gene3D" id="3.40.710.10">
    <property type="entry name" value="DD-peptidase/beta-lactamase superfamily"/>
    <property type="match status" value="1"/>
</dbReference>
<dbReference type="Pfam" id="PF00144">
    <property type="entry name" value="Beta-lactamase"/>
    <property type="match status" value="1"/>
</dbReference>
<comment type="caution">
    <text evidence="3">The sequence shown here is derived from an EMBL/GenBank/DDBJ whole genome shotgun (WGS) entry which is preliminary data.</text>
</comment>
<evidence type="ECO:0000313" key="4">
    <source>
        <dbReference type="Proteomes" id="UP000578819"/>
    </source>
</evidence>
<dbReference type="EMBL" id="JACHJW010000001">
    <property type="protein sequence ID" value="MBB4961778.1"/>
    <property type="molecule type" value="Genomic_DNA"/>
</dbReference>
<keyword evidence="1" id="KW-0732">Signal</keyword>
<dbReference type="InterPro" id="IPR001466">
    <property type="entry name" value="Beta-lactam-related"/>
</dbReference>
<dbReference type="Proteomes" id="UP000578819">
    <property type="component" value="Unassembled WGS sequence"/>
</dbReference>
<dbReference type="PANTHER" id="PTHR46825">
    <property type="entry name" value="D-ALANYL-D-ALANINE-CARBOXYPEPTIDASE/ENDOPEPTIDASE AMPH"/>
    <property type="match status" value="1"/>
</dbReference>
<keyword evidence="3" id="KW-0121">Carboxypeptidase</keyword>
<dbReference type="RefSeq" id="WP_184537539.1">
    <property type="nucleotide sequence ID" value="NZ_JACHJW010000001.1"/>
</dbReference>
<feature type="chain" id="PRO_5031114545" evidence="1">
    <location>
        <begin position="34"/>
        <end position="396"/>
    </location>
</feature>
<dbReference type="InterPro" id="IPR012338">
    <property type="entry name" value="Beta-lactam/transpept-like"/>
</dbReference>
<protein>
    <submittedName>
        <fullName evidence="3">D-alanyl-D-alanine carboxypeptidase</fullName>
        <ecNumber evidence="3">3.4.16.4</ecNumber>
    </submittedName>
</protein>
<dbReference type="PANTHER" id="PTHR46825:SF7">
    <property type="entry name" value="D-ALANYL-D-ALANINE CARBOXYPEPTIDASE"/>
    <property type="match status" value="1"/>
</dbReference>
<evidence type="ECO:0000313" key="3">
    <source>
        <dbReference type="EMBL" id="MBB4961778.1"/>
    </source>
</evidence>
<gene>
    <name evidence="3" type="ORF">FHR38_005511</name>
</gene>
<feature type="domain" description="Beta-lactamase-related" evidence="2">
    <location>
        <begin position="59"/>
        <end position="376"/>
    </location>
</feature>
<reference evidence="3 4" key="1">
    <citation type="submission" date="2020-08" db="EMBL/GenBank/DDBJ databases">
        <title>Sequencing the genomes of 1000 actinobacteria strains.</title>
        <authorList>
            <person name="Klenk H.-P."/>
        </authorList>
    </citation>
    <scope>NUCLEOTIDE SEQUENCE [LARGE SCALE GENOMIC DNA]</scope>
    <source>
        <strain evidence="3 4">DSM 45886</strain>
    </source>
</reference>
<dbReference type="GO" id="GO:0009002">
    <property type="term" value="F:serine-type D-Ala-D-Ala carboxypeptidase activity"/>
    <property type="evidence" value="ECO:0007669"/>
    <property type="project" value="UniProtKB-EC"/>
</dbReference>
<organism evidence="3 4">
    <name type="scientific">Micromonospora polyrhachis</name>
    <dbReference type="NCBI Taxonomy" id="1282883"/>
    <lineage>
        <taxon>Bacteria</taxon>
        <taxon>Bacillati</taxon>
        <taxon>Actinomycetota</taxon>
        <taxon>Actinomycetes</taxon>
        <taxon>Micromonosporales</taxon>
        <taxon>Micromonosporaceae</taxon>
        <taxon>Micromonospora</taxon>
    </lineage>
</organism>
<evidence type="ECO:0000259" key="2">
    <source>
        <dbReference type="Pfam" id="PF00144"/>
    </source>
</evidence>
<name>A0A7W7SVS0_9ACTN</name>
<keyword evidence="4" id="KW-1185">Reference proteome</keyword>
<proteinExistence type="predicted"/>
<feature type="signal peptide" evidence="1">
    <location>
        <begin position="1"/>
        <end position="33"/>
    </location>
</feature>
<evidence type="ECO:0000256" key="1">
    <source>
        <dbReference type="SAM" id="SignalP"/>
    </source>
</evidence>
<keyword evidence="3" id="KW-0645">Protease</keyword>
<dbReference type="InterPro" id="IPR050491">
    <property type="entry name" value="AmpC-like"/>
</dbReference>
<keyword evidence="3" id="KW-0378">Hydrolase</keyword>